<accession>A0A0A8ZKP3</accession>
<sequence>MGHNLYRG</sequence>
<reference evidence="1" key="1">
    <citation type="submission" date="2014-09" db="EMBL/GenBank/DDBJ databases">
        <authorList>
            <person name="Magalhaes I.L.F."/>
            <person name="Oliveira U."/>
            <person name="Santos F.R."/>
            <person name="Vidigal T.H.D.A."/>
            <person name="Brescovit A.D."/>
            <person name="Santos A.J."/>
        </authorList>
    </citation>
    <scope>NUCLEOTIDE SEQUENCE</scope>
    <source>
        <tissue evidence="1">Shoot tissue taken approximately 20 cm above the soil surface</tissue>
    </source>
</reference>
<organism evidence="1">
    <name type="scientific">Arundo donax</name>
    <name type="common">Giant reed</name>
    <name type="synonym">Donax arundinaceus</name>
    <dbReference type="NCBI Taxonomy" id="35708"/>
    <lineage>
        <taxon>Eukaryota</taxon>
        <taxon>Viridiplantae</taxon>
        <taxon>Streptophyta</taxon>
        <taxon>Embryophyta</taxon>
        <taxon>Tracheophyta</taxon>
        <taxon>Spermatophyta</taxon>
        <taxon>Magnoliopsida</taxon>
        <taxon>Liliopsida</taxon>
        <taxon>Poales</taxon>
        <taxon>Poaceae</taxon>
        <taxon>PACMAD clade</taxon>
        <taxon>Arundinoideae</taxon>
        <taxon>Arundineae</taxon>
        <taxon>Arundo</taxon>
    </lineage>
</organism>
<evidence type="ECO:0000313" key="1">
    <source>
        <dbReference type="EMBL" id="JAD37305.1"/>
    </source>
</evidence>
<dbReference type="EMBL" id="GBRH01260590">
    <property type="protein sequence ID" value="JAD37305.1"/>
    <property type="molecule type" value="Transcribed_RNA"/>
</dbReference>
<reference evidence="1" key="2">
    <citation type="journal article" date="2015" name="Data Brief">
        <title>Shoot transcriptome of the giant reed, Arundo donax.</title>
        <authorList>
            <person name="Barrero R.A."/>
            <person name="Guerrero F.D."/>
            <person name="Moolhuijzen P."/>
            <person name="Goolsby J.A."/>
            <person name="Tidwell J."/>
            <person name="Bellgard S.E."/>
            <person name="Bellgard M.I."/>
        </authorList>
    </citation>
    <scope>NUCLEOTIDE SEQUENCE</scope>
    <source>
        <tissue evidence="1">Shoot tissue taken approximately 20 cm above the soil surface</tissue>
    </source>
</reference>
<protein>
    <submittedName>
        <fullName evidence="1">Uncharacterized protein</fullName>
    </submittedName>
</protein>
<name>A0A0A8ZKP3_ARUDO</name>
<proteinExistence type="predicted"/>